<evidence type="ECO:0000259" key="9">
    <source>
        <dbReference type="Pfam" id="PF17917"/>
    </source>
</evidence>
<feature type="domain" description="Reverse transcriptase" evidence="8">
    <location>
        <begin position="163"/>
        <end position="323"/>
    </location>
</feature>
<name>W6UC39_ECHGR</name>
<organism evidence="11 12">
    <name type="scientific">Echinococcus granulosus</name>
    <name type="common">Hydatid tapeworm</name>
    <dbReference type="NCBI Taxonomy" id="6210"/>
    <lineage>
        <taxon>Eukaryota</taxon>
        <taxon>Metazoa</taxon>
        <taxon>Spiralia</taxon>
        <taxon>Lophotrochozoa</taxon>
        <taxon>Platyhelminthes</taxon>
        <taxon>Cestoda</taxon>
        <taxon>Eucestoda</taxon>
        <taxon>Cyclophyllidea</taxon>
        <taxon>Taeniidae</taxon>
        <taxon>Echinococcus</taxon>
        <taxon>Echinococcus granulosus group</taxon>
    </lineage>
</organism>
<gene>
    <name evidence="11" type="ORF">EGR_06406</name>
</gene>
<dbReference type="CDD" id="cd01647">
    <property type="entry name" value="RT_LTR"/>
    <property type="match status" value="1"/>
</dbReference>
<dbReference type="GO" id="GO:0016787">
    <property type="term" value="F:hydrolase activity"/>
    <property type="evidence" value="ECO:0007669"/>
    <property type="project" value="UniProtKB-KW"/>
</dbReference>
<keyword evidence="4" id="KW-0255">Endonuclease</keyword>
<dbReference type="InterPro" id="IPR000477">
    <property type="entry name" value="RT_dom"/>
</dbReference>
<evidence type="ECO:0000256" key="7">
    <source>
        <dbReference type="ARBA" id="ARBA00023268"/>
    </source>
</evidence>
<sequence length="568" mass="64500">MLVKGESSSKVCMGEETWTVRFIVCPELAGVVILGADFLRYTKALLNFAERTFSTHRATGANADTSLSKDDADDICNTLFENAVTLMNNLDDLCVQLTHISDDERKELRELLLKYASIFSCQGPHRRVPPPLLEEVNRLIEEMLRDEVIKPPKSTWVPPIAPVKKNDGSLRLRIDYRKLNAVTKTDAFPLSRINDSLDSLHGSQWNFTLDLKSGYWQVEVAEADREETAFILPNGLYEFQTMSFGRCNAVATIQRLMKITLIGLFPKPCMIYLDDILVFGGDIQEHNANLKLVLDRLRDARLTLDPKKCRFLQRLVTFPGHTVQSNAIAVTEDRAKQTELRTFLCPAGYYRRFVKGFTKIASPLHKLTEKQREKNFKWEKKHDETFKELKRMLCSAPILALLNFKSSAPPFVLDTDTSDAAVGGVLSQKDKEGKKGTRHCLRKYKAQHNLIARKFFVRTDHQALTWLKTMKEIDHSVALWYEELQQYNFTVQCRKGRKHGNADALSRRPTPAETADVMVAVALNLLSLGPSSLFHPVIVLTLVRDPQCHIPQLVVLGQRRLVIHEVGG</sequence>
<keyword evidence="2" id="KW-0548">Nucleotidyltransferase</keyword>
<dbReference type="InterPro" id="IPR043128">
    <property type="entry name" value="Rev_trsase/Diguanyl_cyclase"/>
</dbReference>
<feature type="domain" description="Reverse transcriptase/retrotransposon-derived protein RNase H-like" evidence="10">
    <location>
        <begin position="378"/>
        <end position="435"/>
    </location>
</feature>
<dbReference type="GO" id="GO:0003964">
    <property type="term" value="F:RNA-directed DNA polymerase activity"/>
    <property type="evidence" value="ECO:0007669"/>
    <property type="project" value="UniProtKB-KW"/>
</dbReference>
<evidence type="ECO:0000256" key="2">
    <source>
        <dbReference type="ARBA" id="ARBA00022695"/>
    </source>
</evidence>
<dbReference type="InterPro" id="IPR050951">
    <property type="entry name" value="Retrovirus_Pol_polyprotein"/>
</dbReference>
<proteinExistence type="predicted"/>
<dbReference type="Pfam" id="PF00078">
    <property type="entry name" value="RVT_1"/>
    <property type="match status" value="1"/>
</dbReference>
<evidence type="ECO:0000256" key="5">
    <source>
        <dbReference type="ARBA" id="ARBA00022801"/>
    </source>
</evidence>
<evidence type="ECO:0000256" key="3">
    <source>
        <dbReference type="ARBA" id="ARBA00022722"/>
    </source>
</evidence>
<dbReference type="Gene3D" id="3.10.10.10">
    <property type="entry name" value="HIV Type 1 Reverse Transcriptase, subunit A, domain 1"/>
    <property type="match status" value="1"/>
</dbReference>
<evidence type="ECO:0000259" key="8">
    <source>
        <dbReference type="Pfam" id="PF00078"/>
    </source>
</evidence>
<dbReference type="STRING" id="6210.W6UC39"/>
<evidence type="ECO:0000313" key="12">
    <source>
        <dbReference type="Proteomes" id="UP000019149"/>
    </source>
</evidence>
<keyword evidence="3" id="KW-0540">Nuclease</keyword>
<keyword evidence="7" id="KW-0511">Multifunctional enzyme</keyword>
<dbReference type="Proteomes" id="UP000019149">
    <property type="component" value="Unassembled WGS sequence"/>
</dbReference>
<dbReference type="FunFam" id="3.30.70.270:FF:000020">
    <property type="entry name" value="Transposon Tf2-6 polyprotein-like Protein"/>
    <property type="match status" value="1"/>
</dbReference>
<dbReference type="AlphaFoldDB" id="W6UC39"/>
<feature type="domain" description="Reverse transcriptase RNase H-like" evidence="9">
    <location>
        <begin position="445"/>
        <end position="487"/>
    </location>
</feature>
<keyword evidence="5" id="KW-0378">Hydrolase</keyword>
<comment type="caution">
    <text evidence="11">The sequence shown here is derived from an EMBL/GenBank/DDBJ whole genome shotgun (WGS) entry which is preliminary data.</text>
</comment>
<dbReference type="KEGG" id="egl:EGR_06406"/>
<dbReference type="PANTHER" id="PTHR37984:SF5">
    <property type="entry name" value="PROTEIN NYNRIN-LIKE"/>
    <property type="match status" value="1"/>
</dbReference>
<keyword evidence="1" id="KW-0808">Transferase</keyword>
<evidence type="ECO:0000313" key="11">
    <source>
        <dbReference type="EMBL" id="EUB58735.1"/>
    </source>
</evidence>
<dbReference type="InterPro" id="IPR041373">
    <property type="entry name" value="RT_RNaseH"/>
</dbReference>
<reference evidence="11 12" key="1">
    <citation type="journal article" date="2013" name="Nat. Genet.">
        <title>The genome of the hydatid tapeworm Echinococcus granulosus.</title>
        <authorList>
            <person name="Zheng H."/>
            <person name="Zhang W."/>
            <person name="Zhang L."/>
            <person name="Zhang Z."/>
            <person name="Li J."/>
            <person name="Lu G."/>
            <person name="Zhu Y."/>
            <person name="Wang Y."/>
            <person name="Huang Y."/>
            <person name="Liu J."/>
            <person name="Kang H."/>
            <person name="Chen J."/>
            <person name="Wang L."/>
            <person name="Chen A."/>
            <person name="Yu S."/>
            <person name="Gao Z."/>
            <person name="Jin L."/>
            <person name="Gu W."/>
            <person name="Wang Z."/>
            <person name="Zhao L."/>
            <person name="Shi B."/>
            <person name="Wen H."/>
            <person name="Lin R."/>
            <person name="Jones M.K."/>
            <person name="Brejova B."/>
            <person name="Vinar T."/>
            <person name="Zhao G."/>
            <person name="McManus D.P."/>
            <person name="Chen Z."/>
            <person name="Zhou Y."/>
            <person name="Wang S."/>
        </authorList>
    </citation>
    <scope>NUCLEOTIDE SEQUENCE [LARGE SCALE GENOMIC DNA]</scope>
</reference>
<protein>
    <submittedName>
        <fullName evidence="11">Retrovirus-related Pol polyprotein from transposon 297</fullName>
    </submittedName>
</protein>
<keyword evidence="6" id="KW-0695">RNA-directed DNA polymerase</keyword>
<dbReference type="PANTHER" id="PTHR37984">
    <property type="entry name" value="PROTEIN CBG26694"/>
    <property type="match status" value="1"/>
</dbReference>
<dbReference type="SUPFAM" id="SSF56672">
    <property type="entry name" value="DNA/RNA polymerases"/>
    <property type="match status" value="1"/>
</dbReference>
<dbReference type="OMA" id="SACICEL"/>
<dbReference type="Pfam" id="PF17917">
    <property type="entry name" value="RT_RNaseH"/>
    <property type="match status" value="1"/>
</dbReference>
<dbReference type="OrthoDB" id="116078at2759"/>
<keyword evidence="12" id="KW-1185">Reference proteome</keyword>
<dbReference type="GO" id="GO:0004519">
    <property type="term" value="F:endonuclease activity"/>
    <property type="evidence" value="ECO:0007669"/>
    <property type="project" value="UniProtKB-KW"/>
</dbReference>
<dbReference type="InterPro" id="IPR043502">
    <property type="entry name" value="DNA/RNA_pol_sf"/>
</dbReference>
<evidence type="ECO:0000256" key="1">
    <source>
        <dbReference type="ARBA" id="ARBA00022679"/>
    </source>
</evidence>
<accession>W6UC39</accession>
<dbReference type="CTD" id="36342121"/>
<dbReference type="InterPro" id="IPR041577">
    <property type="entry name" value="RT_RNaseH_2"/>
</dbReference>
<evidence type="ECO:0000259" key="10">
    <source>
        <dbReference type="Pfam" id="PF17919"/>
    </source>
</evidence>
<dbReference type="GeneID" id="36342121"/>
<dbReference type="EMBL" id="APAU02000056">
    <property type="protein sequence ID" value="EUB58735.1"/>
    <property type="molecule type" value="Genomic_DNA"/>
</dbReference>
<evidence type="ECO:0000256" key="6">
    <source>
        <dbReference type="ARBA" id="ARBA00022918"/>
    </source>
</evidence>
<evidence type="ECO:0000256" key="4">
    <source>
        <dbReference type="ARBA" id="ARBA00022759"/>
    </source>
</evidence>
<dbReference type="RefSeq" id="XP_024349931.1">
    <property type="nucleotide sequence ID" value="XM_024495655.1"/>
</dbReference>
<dbReference type="Gene3D" id="3.30.70.270">
    <property type="match status" value="2"/>
</dbReference>
<dbReference type="Pfam" id="PF17919">
    <property type="entry name" value="RT_RNaseH_2"/>
    <property type="match status" value="1"/>
</dbReference>